<dbReference type="AlphaFoldDB" id="A0A9X2JJ30"/>
<protein>
    <submittedName>
        <fullName evidence="7">CvpA family protein</fullName>
    </submittedName>
</protein>
<dbReference type="RefSeq" id="WP_252855834.1">
    <property type="nucleotide sequence ID" value="NZ_JAMXLR010000092.1"/>
</dbReference>
<comment type="subcellular location">
    <subcellularLocation>
        <location evidence="1">Membrane</location>
        <topology evidence="1">Multi-pass membrane protein</topology>
    </subcellularLocation>
</comment>
<reference evidence="7" key="1">
    <citation type="submission" date="2022-06" db="EMBL/GenBank/DDBJ databases">
        <title>Aeoliella straminimaris, a novel planctomycete from sediments.</title>
        <authorList>
            <person name="Vitorino I.R."/>
            <person name="Lage O.M."/>
        </authorList>
    </citation>
    <scope>NUCLEOTIDE SEQUENCE</scope>
    <source>
        <strain evidence="7">ICT_H6.2</strain>
    </source>
</reference>
<feature type="region of interest" description="Disordered" evidence="5">
    <location>
        <begin position="170"/>
        <end position="248"/>
    </location>
</feature>
<dbReference type="PANTHER" id="PTHR37306:SF1">
    <property type="entry name" value="COLICIN V PRODUCTION PROTEIN"/>
    <property type="match status" value="1"/>
</dbReference>
<dbReference type="GO" id="GO:0009403">
    <property type="term" value="P:toxin biosynthetic process"/>
    <property type="evidence" value="ECO:0007669"/>
    <property type="project" value="InterPro"/>
</dbReference>
<dbReference type="InterPro" id="IPR003825">
    <property type="entry name" value="Colicin-V_CvpA"/>
</dbReference>
<keyword evidence="4 6" id="KW-0472">Membrane</keyword>
<comment type="caution">
    <text evidence="7">The sequence shown here is derived from an EMBL/GenBank/DDBJ whole genome shotgun (WGS) entry which is preliminary data.</text>
</comment>
<name>A0A9X2JJ30_9BACT</name>
<evidence type="ECO:0000256" key="2">
    <source>
        <dbReference type="ARBA" id="ARBA00022692"/>
    </source>
</evidence>
<evidence type="ECO:0000256" key="6">
    <source>
        <dbReference type="SAM" id="Phobius"/>
    </source>
</evidence>
<dbReference type="Pfam" id="PF02674">
    <property type="entry name" value="Colicin_V"/>
    <property type="match status" value="1"/>
</dbReference>
<accession>A0A9X2JJ30</accession>
<evidence type="ECO:0000313" key="8">
    <source>
        <dbReference type="Proteomes" id="UP001155241"/>
    </source>
</evidence>
<organism evidence="7 8">
    <name type="scientific">Aeoliella straminimaris</name>
    <dbReference type="NCBI Taxonomy" id="2954799"/>
    <lineage>
        <taxon>Bacteria</taxon>
        <taxon>Pseudomonadati</taxon>
        <taxon>Planctomycetota</taxon>
        <taxon>Planctomycetia</taxon>
        <taxon>Pirellulales</taxon>
        <taxon>Lacipirellulaceae</taxon>
        <taxon>Aeoliella</taxon>
    </lineage>
</organism>
<evidence type="ECO:0000256" key="5">
    <source>
        <dbReference type="SAM" id="MobiDB-lite"/>
    </source>
</evidence>
<evidence type="ECO:0000256" key="3">
    <source>
        <dbReference type="ARBA" id="ARBA00022989"/>
    </source>
</evidence>
<feature type="transmembrane region" description="Helical" evidence="6">
    <location>
        <begin position="61"/>
        <end position="79"/>
    </location>
</feature>
<evidence type="ECO:0000256" key="1">
    <source>
        <dbReference type="ARBA" id="ARBA00004141"/>
    </source>
</evidence>
<keyword evidence="2 6" id="KW-0812">Transmembrane</keyword>
<dbReference type="PANTHER" id="PTHR37306">
    <property type="entry name" value="COLICIN V PRODUCTION PROTEIN"/>
    <property type="match status" value="1"/>
</dbReference>
<gene>
    <name evidence="7" type="ORF">NG895_27795</name>
</gene>
<dbReference type="GO" id="GO:0016020">
    <property type="term" value="C:membrane"/>
    <property type="evidence" value="ECO:0007669"/>
    <property type="project" value="UniProtKB-SubCell"/>
</dbReference>
<feature type="transmembrane region" description="Helical" evidence="6">
    <location>
        <begin position="6"/>
        <end position="21"/>
    </location>
</feature>
<keyword evidence="3 6" id="KW-1133">Transmembrane helix</keyword>
<evidence type="ECO:0000256" key="4">
    <source>
        <dbReference type="ARBA" id="ARBA00023136"/>
    </source>
</evidence>
<dbReference type="EMBL" id="JAMXLR010000092">
    <property type="protein sequence ID" value="MCO6047725.1"/>
    <property type="molecule type" value="Genomic_DNA"/>
</dbReference>
<evidence type="ECO:0000313" key="7">
    <source>
        <dbReference type="EMBL" id="MCO6047725.1"/>
    </source>
</evidence>
<keyword evidence="8" id="KW-1185">Reference proteome</keyword>
<proteinExistence type="predicted"/>
<feature type="compositionally biased region" description="Low complexity" evidence="5">
    <location>
        <begin position="194"/>
        <end position="242"/>
    </location>
</feature>
<feature type="transmembrane region" description="Helical" evidence="6">
    <location>
        <begin position="100"/>
        <end position="122"/>
    </location>
</feature>
<dbReference type="Proteomes" id="UP001155241">
    <property type="component" value="Unassembled WGS sequence"/>
</dbReference>
<sequence>MQTYDLLMLVVLVGATLFGFVKGMAWQVAYLASLIVSYFAAVKFSPQLAPMFGETEPFNRFAAMLAVYVATSLAIWLIFRGVAGAIDRVKLNEFDRQMGALIGFARGVLWCIGITFFAAMLLESQRSAILNSKAGHYIGVLLAKSDAVFPPEVQKVVGPYVDRIEKELDKEQPAGSGWSVSSDWPQGGQGGQGASWPSGSQSAQPAQQPAAGAPASGGTTPWPSSGTSSPPANSWPSSATNPTPWPNQ</sequence>